<dbReference type="Pfam" id="PF02618">
    <property type="entry name" value="YceG"/>
    <property type="match status" value="1"/>
</dbReference>
<dbReference type="GO" id="GO:0009252">
    <property type="term" value="P:peptidoglycan biosynthetic process"/>
    <property type="evidence" value="ECO:0007669"/>
    <property type="project" value="UniProtKB-UniRule"/>
</dbReference>
<sequence>MRKLKVLILLVLASLLGAAAWLALFASKALQPPVPGYEFHVRPGASLRGVSRRLSDEGLLPDANSFWILARILGKDRAMQAGTYRLDAPMTPIELLDKLNRGDVVNVDIAFIEGTTVRQWLAALALQPRLKQTLPGKSKDEVRAAAGLPEGSLEGWLFPDTYRFDPGTADADVLKRAHAAMKKRLAEAWQARDPDVPLANPYEALILASIVEKETGAAAERPLVASVFVNRLRKGMRLQTDPTVIYGMGATFDGNIRKKDLSADTPWNTYTRDGLPPTPIAMPGAASLAAATRPAKSDYLYFVGKGDGTHQFSRTLEEHNRAVAKYQLGKG</sequence>
<dbReference type="AlphaFoldDB" id="A0A6M4GUW5"/>
<dbReference type="GO" id="GO:0071555">
    <property type="term" value="P:cell wall organization"/>
    <property type="evidence" value="ECO:0007669"/>
    <property type="project" value="UniProtKB-KW"/>
</dbReference>
<dbReference type="Proteomes" id="UP000501534">
    <property type="component" value="Chromosome"/>
</dbReference>
<keyword evidence="4 7" id="KW-0472">Membrane</keyword>
<organism evidence="8 9">
    <name type="scientific">Usitatibacter rugosus</name>
    <dbReference type="NCBI Taxonomy" id="2732067"/>
    <lineage>
        <taxon>Bacteria</taxon>
        <taxon>Pseudomonadati</taxon>
        <taxon>Pseudomonadota</taxon>
        <taxon>Betaproteobacteria</taxon>
        <taxon>Nitrosomonadales</taxon>
        <taxon>Usitatibacteraceae</taxon>
        <taxon>Usitatibacter</taxon>
    </lineage>
</organism>
<keyword evidence="9" id="KW-1185">Reference proteome</keyword>
<dbReference type="NCBIfam" id="TIGR00247">
    <property type="entry name" value="endolytic transglycosylase MltG"/>
    <property type="match status" value="1"/>
</dbReference>
<accession>A0A6M4GUW5</accession>
<dbReference type="KEGG" id="uru:DSM104443_02192"/>
<comment type="similarity">
    <text evidence="7">Belongs to the transglycosylase MltG family.</text>
</comment>
<evidence type="ECO:0000313" key="9">
    <source>
        <dbReference type="Proteomes" id="UP000501534"/>
    </source>
</evidence>
<dbReference type="InterPro" id="IPR003770">
    <property type="entry name" value="MLTG-like"/>
</dbReference>
<dbReference type="EC" id="4.2.2.29" evidence="7"/>
<evidence type="ECO:0000256" key="5">
    <source>
        <dbReference type="ARBA" id="ARBA00023239"/>
    </source>
</evidence>
<evidence type="ECO:0000256" key="6">
    <source>
        <dbReference type="ARBA" id="ARBA00023316"/>
    </source>
</evidence>
<dbReference type="EMBL" id="CP053069">
    <property type="protein sequence ID" value="QJR11121.1"/>
    <property type="molecule type" value="Genomic_DNA"/>
</dbReference>
<evidence type="ECO:0000256" key="7">
    <source>
        <dbReference type="HAMAP-Rule" id="MF_02065"/>
    </source>
</evidence>
<dbReference type="HAMAP" id="MF_02065">
    <property type="entry name" value="MltG"/>
    <property type="match status" value="1"/>
</dbReference>
<name>A0A6M4GUW5_9PROT</name>
<keyword evidence="2 7" id="KW-0812">Transmembrane</keyword>
<feature type="site" description="Important for catalytic activity" evidence="7">
    <location>
        <position position="214"/>
    </location>
</feature>
<evidence type="ECO:0000256" key="4">
    <source>
        <dbReference type="ARBA" id="ARBA00023136"/>
    </source>
</evidence>
<dbReference type="PANTHER" id="PTHR30518:SF2">
    <property type="entry name" value="ENDOLYTIC MUREIN TRANSGLYCOSYLASE"/>
    <property type="match status" value="1"/>
</dbReference>
<dbReference type="Gene3D" id="3.30.160.60">
    <property type="entry name" value="Classic Zinc Finger"/>
    <property type="match status" value="1"/>
</dbReference>
<keyword evidence="3 7" id="KW-1133">Transmembrane helix</keyword>
<proteinExistence type="inferred from homology"/>
<keyword evidence="7" id="KW-0997">Cell inner membrane</keyword>
<keyword evidence="5 7" id="KW-0456">Lyase</keyword>
<evidence type="ECO:0000256" key="1">
    <source>
        <dbReference type="ARBA" id="ARBA00022475"/>
    </source>
</evidence>
<dbReference type="RefSeq" id="WP_171092191.1">
    <property type="nucleotide sequence ID" value="NZ_CP053069.1"/>
</dbReference>
<keyword evidence="6 7" id="KW-0961">Cell wall biogenesis/degradation</keyword>
<dbReference type="PANTHER" id="PTHR30518">
    <property type="entry name" value="ENDOLYTIC MUREIN TRANSGLYCOSYLASE"/>
    <property type="match status" value="1"/>
</dbReference>
<dbReference type="Gene3D" id="3.30.1490.480">
    <property type="entry name" value="Endolytic murein transglycosylase"/>
    <property type="match status" value="1"/>
</dbReference>
<evidence type="ECO:0000256" key="2">
    <source>
        <dbReference type="ARBA" id="ARBA00022692"/>
    </source>
</evidence>
<evidence type="ECO:0000256" key="3">
    <source>
        <dbReference type="ARBA" id="ARBA00022989"/>
    </source>
</evidence>
<evidence type="ECO:0000313" key="8">
    <source>
        <dbReference type="EMBL" id="QJR11121.1"/>
    </source>
</evidence>
<dbReference type="GO" id="GO:0005886">
    <property type="term" value="C:plasma membrane"/>
    <property type="evidence" value="ECO:0007669"/>
    <property type="project" value="UniProtKB-UniRule"/>
</dbReference>
<comment type="function">
    <text evidence="7">Functions as a peptidoglycan terminase that cleaves nascent peptidoglycan strands endolytically to terminate their elongation.</text>
</comment>
<keyword evidence="1 7" id="KW-1003">Cell membrane</keyword>
<dbReference type="GO" id="GO:0008932">
    <property type="term" value="F:lytic endotransglycosylase activity"/>
    <property type="evidence" value="ECO:0007669"/>
    <property type="project" value="UniProtKB-UniRule"/>
</dbReference>
<protein>
    <recommendedName>
        <fullName evidence="7">Endolytic murein transglycosylase</fullName>
        <ecNumber evidence="7">4.2.2.29</ecNumber>
    </recommendedName>
    <alternativeName>
        <fullName evidence="7">Peptidoglycan lytic transglycosylase</fullName>
    </alternativeName>
    <alternativeName>
        <fullName evidence="7">Peptidoglycan polymerization terminase</fullName>
    </alternativeName>
</protein>
<comment type="catalytic activity">
    <reaction evidence="7">
        <text>a peptidoglycan chain = a peptidoglycan chain with N-acetyl-1,6-anhydromuramyl-[peptide] at the reducing end + a peptidoglycan chain with N-acetylglucosamine at the non-reducing end.</text>
        <dbReference type="EC" id="4.2.2.29"/>
    </reaction>
</comment>
<gene>
    <name evidence="7 8" type="primary">mltG</name>
    <name evidence="8" type="ORF">DSM104443_02192</name>
</gene>
<dbReference type="CDD" id="cd08010">
    <property type="entry name" value="MltG_like"/>
    <property type="match status" value="1"/>
</dbReference>
<reference evidence="8 9" key="1">
    <citation type="submission" date="2020-04" db="EMBL/GenBank/DDBJ databases">
        <title>Usitatibacter rugosus gen. nov., sp. nov. and Usitatibacter palustris sp. nov., novel members of Usitatibacteraceae fam. nov. within the order Nitrosomonadales isolated from soil.</title>
        <authorList>
            <person name="Huber K.J."/>
            <person name="Neumann-Schaal M."/>
            <person name="Geppert A."/>
            <person name="Luckner M."/>
            <person name="Wanner G."/>
            <person name="Overmann J."/>
        </authorList>
    </citation>
    <scope>NUCLEOTIDE SEQUENCE [LARGE SCALE GENOMIC DNA]</scope>
    <source>
        <strain evidence="8 9">0125_3</strain>
    </source>
</reference>